<dbReference type="AlphaFoldDB" id="F8NB48"/>
<reference evidence="2" key="1">
    <citation type="journal article" date="2011" name="Stand. Genomic Sci.">
        <title>Non-contiguous finished genome sequence of the opportunistic oral pathogen Prevotella multisaccharivorax type strain (PPPA20).</title>
        <authorList>
            <person name="Pati A."/>
            <person name="Gronow S."/>
            <person name="Lu M."/>
            <person name="Lapidus A."/>
            <person name="Nolan M."/>
            <person name="Lucas S."/>
            <person name="Hammon N."/>
            <person name="Deshpande S."/>
            <person name="Cheng J.F."/>
            <person name="Tapia R."/>
            <person name="Han C."/>
            <person name="Goodwin L."/>
            <person name="Pitluck S."/>
            <person name="Liolios K."/>
            <person name="Pagani I."/>
            <person name="Mavromatis K."/>
            <person name="Mikhailova N."/>
            <person name="Huntemann M."/>
            <person name="Chen A."/>
            <person name="Palaniappan K."/>
            <person name="Land M."/>
            <person name="Hauser L."/>
            <person name="Detter J.C."/>
            <person name="Brambilla E.M."/>
            <person name="Rohde M."/>
            <person name="Goker M."/>
            <person name="Woyke T."/>
            <person name="Bristow J."/>
            <person name="Eisen J.A."/>
            <person name="Markowitz V."/>
            <person name="Hugenholtz P."/>
            <person name="Kyrpides N.C."/>
            <person name="Klenk H.P."/>
            <person name="Ivanova N."/>
        </authorList>
    </citation>
    <scope>NUCLEOTIDE SEQUENCE [LARGE SCALE GENOMIC DNA]</scope>
    <source>
        <strain evidence="2">DSM 17128</strain>
    </source>
</reference>
<dbReference type="HOGENOM" id="CLU_1794720_0_0_10"/>
<proteinExistence type="predicted"/>
<gene>
    <name evidence="1" type="ORF">Premu_0384</name>
</gene>
<name>F8NB48_9BACT</name>
<accession>F8NB48</accession>
<dbReference type="STRING" id="688246.Premu_0384"/>
<dbReference type="Proteomes" id="UP000002772">
    <property type="component" value="Unassembled WGS sequence"/>
</dbReference>
<evidence type="ECO:0000313" key="1">
    <source>
        <dbReference type="EMBL" id="EGN55866.1"/>
    </source>
</evidence>
<organism evidence="1 2">
    <name type="scientific">Hallella multisaccharivorax DSM 17128</name>
    <dbReference type="NCBI Taxonomy" id="688246"/>
    <lineage>
        <taxon>Bacteria</taxon>
        <taxon>Pseudomonadati</taxon>
        <taxon>Bacteroidota</taxon>
        <taxon>Bacteroidia</taxon>
        <taxon>Bacteroidales</taxon>
        <taxon>Prevotellaceae</taxon>
        <taxon>Hallella</taxon>
    </lineage>
</organism>
<keyword evidence="2" id="KW-1185">Reference proteome</keyword>
<sequence>MTSGRYSRKRGPKLPFSDSNFGDFARIFHYLKTQTAKYQRFGGLRAAKAAEACLSNPHRPKPPWQLPPFDIAEYVRPFNSATSAINSFVAARGMAIAIRGMRRTDEHHRFSATNECPNLSPLPYGVPLACHRHTVWWWVSLRGN</sequence>
<dbReference type="EMBL" id="GL945017">
    <property type="protein sequence ID" value="EGN55866.1"/>
    <property type="molecule type" value="Genomic_DNA"/>
</dbReference>
<protein>
    <submittedName>
        <fullName evidence="1">Uncharacterized protein</fullName>
    </submittedName>
</protein>
<evidence type="ECO:0000313" key="2">
    <source>
        <dbReference type="Proteomes" id="UP000002772"/>
    </source>
</evidence>